<dbReference type="AlphaFoldDB" id="A0A3P6TBK8"/>
<dbReference type="InterPro" id="IPR043128">
    <property type="entry name" value="Rev_trsase/Diguanyl_cyclase"/>
</dbReference>
<keyword evidence="9" id="KW-1185">Reference proteome</keyword>
<evidence type="ECO:0000256" key="3">
    <source>
        <dbReference type="ARBA" id="ARBA00022722"/>
    </source>
</evidence>
<keyword evidence="5" id="KW-0378">Hydrolase</keyword>
<keyword evidence="3" id="KW-0540">Nuclease</keyword>
<keyword evidence="4" id="KW-0255">Endonuclease</keyword>
<dbReference type="InterPro" id="IPR043502">
    <property type="entry name" value="DNA/RNA_pol_sf"/>
</dbReference>
<dbReference type="EMBL" id="UYRV01025820">
    <property type="protein sequence ID" value="VDK78185.1"/>
    <property type="molecule type" value="Genomic_DNA"/>
</dbReference>
<dbReference type="SUPFAM" id="SSF56672">
    <property type="entry name" value="DNA/RNA polymerases"/>
    <property type="match status" value="1"/>
</dbReference>
<sequence>MRKVFERFRTFDIKISAKKFKEITRSSITFLGHEITKSSYCPGTRNVKAILDCPAPKTAKEVKRFVGMANFFRKFIPHFAKTAAPLNDLTKEGSAFAWTSTHQKAFESLKTSLSSKRCLAFPQDKDFILHTDGSQIAVGAVLMQEQTESKTDIAVIGYFSKTLSESQRRRSPTHIGLFAMISALRFFKNIIYGNRTHILSDHRPLTYLLKHNKTHDNLARWTVELQSYNISIDYLKGSSNVIADYLSRISYPSQAFQDDHPESEDIVEFPYCLSVNPLDLPIIAINMPTAIKPYDFLIEQKKR</sequence>
<accession>A0A3P6TBK8</accession>
<dbReference type="CDD" id="cd09274">
    <property type="entry name" value="RNase_HI_RT_Ty3"/>
    <property type="match status" value="1"/>
</dbReference>
<evidence type="ECO:0000256" key="1">
    <source>
        <dbReference type="ARBA" id="ARBA00022679"/>
    </source>
</evidence>
<dbReference type="Pfam" id="PF17917">
    <property type="entry name" value="RT_RNaseH"/>
    <property type="match status" value="1"/>
</dbReference>
<dbReference type="GO" id="GO:0004519">
    <property type="term" value="F:endonuclease activity"/>
    <property type="evidence" value="ECO:0007669"/>
    <property type="project" value="UniProtKB-KW"/>
</dbReference>
<dbReference type="GO" id="GO:0016787">
    <property type="term" value="F:hydrolase activity"/>
    <property type="evidence" value="ECO:0007669"/>
    <property type="project" value="UniProtKB-KW"/>
</dbReference>
<name>A0A3P6TBK8_CYLGO</name>
<evidence type="ECO:0000256" key="4">
    <source>
        <dbReference type="ARBA" id="ARBA00022759"/>
    </source>
</evidence>
<evidence type="ECO:0000256" key="5">
    <source>
        <dbReference type="ARBA" id="ARBA00022801"/>
    </source>
</evidence>
<evidence type="ECO:0000256" key="6">
    <source>
        <dbReference type="ARBA" id="ARBA00022918"/>
    </source>
</evidence>
<evidence type="ECO:0000259" key="7">
    <source>
        <dbReference type="Pfam" id="PF17917"/>
    </source>
</evidence>
<feature type="domain" description="Reverse transcriptase RNase H-like" evidence="7">
    <location>
        <begin position="124"/>
        <end position="228"/>
    </location>
</feature>
<dbReference type="Gene3D" id="3.30.70.270">
    <property type="match status" value="1"/>
</dbReference>
<dbReference type="GO" id="GO:0003964">
    <property type="term" value="F:RNA-directed DNA polymerase activity"/>
    <property type="evidence" value="ECO:0007669"/>
    <property type="project" value="UniProtKB-KW"/>
</dbReference>
<organism evidence="8 9">
    <name type="scientific">Cylicostephanus goldi</name>
    <name type="common">Nematode worm</name>
    <dbReference type="NCBI Taxonomy" id="71465"/>
    <lineage>
        <taxon>Eukaryota</taxon>
        <taxon>Metazoa</taxon>
        <taxon>Ecdysozoa</taxon>
        <taxon>Nematoda</taxon>
        <taxon>Chromadorea</taxon>
        <taxon>Rhabditida</taxon>
        <taxon>Rhabditina</taxon>
        <taxon>Rhabditomorpha</taxon>
        <taxon>Strongyloidea</taxon>
        <taxon>Strongylidae</taxon>
        <taxon>Cylicostephanus</taxon>
    </lineage>
</organism>
<dbReference type="Gene3D" id="3.10.20.370">
    <property type="match status" value="1"/>
</dbReference>
<dbReference type="InterPro" id="IPR050951">
    <property type="entry name" value="Retrovirus_Pol_polyprotein"/>
</dbReference>
<dbReference type="InterPro" id="IPR041373">
    <property type="entry name" value="RT_RNaseH"/>
</dbReference>
<keyword evidence="6" id="KW-0695">RNA-directed DNA polymerase</keyword>
<dbReference type="PANTHER" id="PTHR37984:SF5">
    <property type="entry name" value="PROTEIN NYNRIN-LIKE"/>
    <property type="match status" value="1"/>
</dbReference>
<gene>
    <name evidence="8" type="ORF">CGOC_LOCUS7425</name>
</gene>
<keyword evidence="2" id="KW-0548">Nucleotidyltransferase</keyword>
<dbReference type="PANTHER" id="PTHR37984">
    <property type="entry name" value="PROTEIN CBG26694"/>
    <property type="match status" value="1"/>
</dbReference>
<proteinExistence type="predicted"/>
<dbReference type="OrthoDB" id="5846972at2759"/>
<evidence type="ECO:0000313" key="8">
    <source>
        <dbReference type="EMBL" id="VDK78185.1"/>
    </source>
</evidence>
<protein>
    <recommendedName>
        <fullName evidence="7">Reverse transcriptase RNase H-like domain-containing protein</fullName>
    </recommendedName>
</protein>
<evidence type="ECO:0000256" key="2">
    <source>
        <dbReference type="ARBA" id="ARBA00022695"/>
    </source>
</evidence>
<reference evidence="8 9" key="1">
    <citation type="submission" date="2018-11" db="EMBL/GenBank/DDBJ databases">
        <authorList>
            <consortium name="Pathogen Informatics"/>
        </authorList>
    </citation>
    <scope>NUCLEOTIDE SEQUENCE [LARGE SCALE GENOMIC DNA]</scope>
</reference>
<dbReference type="FunFam" id="3.30.70.270:FF:000026">
    <property type="entry name" value="Transposon Ty3-G Gag-Pol polyprotein"/>
    <property type="match status" value="1"/>
</dbReference>
<evidence type="ECO:0000313" key="9">
    <source>
        <dbReference type="Proteomes" id="UP000271889"/>
    </source>
</evidence>
<dbReference type="Proteomes" id="UP000271889">
    <property type="component" value="Unassembled WGS sequence"/>
</dbReference>
<keyword evidence="1" id="KW-0808">Transferase</keyword>